<comment type="caution">
    <text evidence="2">The sequence shown here is derived from an EMBL/GenBank/DDBJ whole genome shotgun (WGS) entry which is preliminary data.</text>
</comment>
<dbReference type="SUPFAM" id="SSF54991">
    <property type="entry name" value="Anticodon-binding domain of PheRS"/>
    <property type="match status" value="1"/>
</dbReference>
<feature type="non-terminal residue" evidence="2">
    <location>
        <position position="1"/>
    </location>
</feature>
<dbReference type="InterPro" id="IPR005121">
    <property type="entry name" value="Fdx_antiC-bd"/>
</dbReference>
<accession>A0A439CUT6</accession>
<feature type="domain" description="FDX-ACB" evidence="1">
    <location>
        <begin position="1"/>
        <end position="60"/>
    </location>
</feature>
<evidence type="ECO:0000259" key="1">
    <source>
        <dbReference type="PROSITE" id="PS51447"/>
    </source>
</evidence>
<dbReference type="InterPro" id="IPR036690">
    <property type="entry name" value="Fdx_antiC-bd_sf"/>
</dbReference>
<organism evidence="2 3">
    <name type="scientific">Xylaria grammica</name>
    <dbReference type="NCBI Taxonomy" id="363999"/>
    <lineage>
        <taxon>Eukaryota</taxon>
        <taxon>Fungi</taxon>
        <taxon>Dikarya</taxon>
        <taxon>Ascomycota</taxon>
        <taxon>Pezizomycotina</taxon>
        <taxon>Sordariomycetes</taxon>
        <taxon>Xylariomycetidae</taxon>
        <taxon>Xylariales</taxon>
        <taxon>Xylariaceae</taxon>
        <taxon>Xylaria</taxon>
    </lineage>
</organism>
<name>A0A439CUT6_9PEZI</name>
<protein>
    <recommendedName>
        <fullName evidence="1">FDX-ACB domain-containing protein</fullName>
    </recommendedName>
</protein>
<dbReference type="STRING" id="363999.A0A439CUT6"/>
<sequence>DCVESVKLSDEFTHPKSGRKSRCYRINYCHLERTLTNKWTNELHDKVKAALARDLGVEIR</sequence>
<dbReference type="Gene3D" id="3.30.70.380">
    <property type="entry name" value="Ferrodoxin-fold anticodon-binding domain"/>
    <property type="match status" value="1"/>
</dbReference>
<dbReference type="Pfam" id="PF03147">
    <property type="entry name" value="FDX-ACB"/>
    <property type="match status" value="1"/>
</dbReference>
<reference evidence="2 3" key="1">
    <citation type="submission" date="2018-12" db="EMBL/GenBank/DDBJ databases">
        <title>Draft genome sequence of Xylaria grammica IHI A82.</title>
        <authorList>
            <person name="Buettner E."/>
            <person name="Kellner H."/>
        </authorList>
    </citation>
    <scope>NUCLEOTIDE SEQUENCE [LARGE SCALE GENOMIC DNA]</scope>
    <source>
        <strain evidence="2 3">IHI A82</strain>
    </source>
</reference>
<proteinExistence type="predicted"/>
<dbReference type="AlphaFoldDB" id="A0A439CUT6"/>
<dbReference type="PROSITE" id="PS51447">
    <property type="entry name" value="FDX_ACB"/>
    <property type="match status" value="1"/>
</dbReference>
<gene>
    <name evidence="2" type="ORF">EKO27_g9198</name>
</gene>
<evidence type="ECO:0000313" key="3">
    <source>
        <dbReference type="Proteomes" id="UP000286045"/>
    </source>
</evidence>
<evidence type="ECO:0000313" key="2">
    <source>
        <dbReference type="EMBL" id="RWA05907.1"/>
    </source>
</evidence>
<dbReference type="EMBL" id="RYZI01000387">
    <property type="protein sequence ID" value="RWA05907.1"/>
    <property type="molecule type" value="Genomic_DNA"/>
</dbReference>
<keyword evidence="3" id="KW-1185">Reference proteome</keyword>
<dbReference type="SMART" id="SM00896">
    <property type="entry name" value="FDX-ACB"/>
    <property type="match status" value="1"/>
</dbReference>
<dbReference type="Proteomes" id="UP000286045">
    <property type="component" value="Unassembled WGS sequence"/>
</dbReference>